<keyword evidence="4" id="KW-0966">Cell projection</keyword>
<keyword evidence="10" id="KW-1185">Reference proteome</keyword>
<dbReference type="PANTHER" id="PTHR22146:SF8">
    <property type="entry name" value="PROTEIN FAM166B"/>
    <property type="match status" value="1"/>
</dbReference>
<dbReference type="Proteomes" id="UP000327493">
    <property type="component" value="Chromosome 16"/>
</dbReference>
<dbReference type="GO" id="GO:0005930">
    <property type="term" value="C:axoneme"/>
    <property type="evidence" value="ECO:0007669"/>
    <property type="project" value="UniProtKB-SubCell"/>
</dbReference>
<organism evidence="9 10">
    <name type="scientific">Etheostoma spectabile</name>
    <name type="common">orangethroat darter</name>
    <dbReference type="NCBI Taxonomy" id="54343"/>
    <lineage>
        <taxon>Eukaryota</taxon>
        <taxon>Metazoa</taxon>
        <taxon>Chordata</taxon>
        <taxon>Craniata</taxon>
        <taxon>Vertebrata</taxon>
        <taxon>Euteleostomi</taxon>
        <taxon>Actinopterygii</taxon>
        <taxon>Neopterygii</taxon>
        <taxon>Teleostei</taxon>
        <taxon>Neoteleostei</taxon>
        <taxon>Acanthomorphata</taxon>
        <taxon>Eupercaria</taxon>
        <taxon>Perciformes</taxon>
        <taxon>Percoidei</taxon>
        <taxon>Percidae</taxon>
        <taxon>Etheostomatinae</taxon>
        <taxon>Etheostoma</taxon>
    </lineage>
</organism>
<evidence type="ECO:0000313" key="9">
    <source>
        <dbReference type="EMBL" id="KAA8584243.1"/>
    </source>
</evidence>
<reference evidence="9 10" key="1">
    <citation type="submission" date="2019-08" db="EMBL/GenBank/DDBJ databases">
        <title>A chromosome-level genome assembly, high-density linkage maps, and genome scans reveal the genomic architecture of hybrid incompatibilities underlying speciation via character displacement in darters (Percidae: Etheostominae).</title>
        <authorList>
            <person name="Moran R.L."/>
            <person name="Catchen J.M."/>
            <person name="Fuller R.C."/>
        </authorList>
    </citation>
    <scope>NUCLEOTIDE SEQUENCE [LARGE SCALE GENOMIC DNA]</scope>
    <source>
        <strain evidence="9">EspeVRDwgs_2016</strain>
        <tissue evidence="9">Muscle</tissue>
    </source>
</reference>
<name>A0A5J5CTX5_9PERO</name>
<comment type="subcellular location">
    <subcellularLocation>
        <location evidence="1">Cytoplasm</location>
        <location evidence="1">Cytoskeleton</location>
        <location evidence="1">Cilium axoneme</location>
    </subcellularLocation>
</comment>
<evidence type="ECO:0000256" key="6">
    <source>
        <dbReference type="ARBA" id="ARBA00035661"/>
    </source>
</evidence>
<protein>
    <recommendedName>
        <fullName evidence="7">Ciliary microtubule inner protein 2B</fullName>
    </recommendedName>
</protein>
<evidence type="ECO:0000259" key="8">
    <source>
        <dbReference type="Pfam" id="PF10629"/>
    </source>
</evidence>
<feature type="domain" description="Ciliary microtubule inner protein 2A-C-like" evidence="8">
    <location>
        <begin position="55"/>
        <end position="106"/>
    </location>
</feature>
<comment type="caution">
    <text evidence="9">The sequence shown here is derived from an EMBL/GenBank/DDBJ whole genome shotgun (WGS) entry which is preliminary data.</text>
</comment>
<accession>A0A5J5CTX5</accession>
<gene>
    <name evidence="9" type="ORF">FQN60_008028</name>
</gene>
<evidence type="ECO:0000256" key="4">
    <source>
        <dbReference type="ARBA" id="ARBA00023273"/>
    </source>
</evidence>
<feature type="domain" description="Ciliary microtubule inner protein 2A-C-like" evidence="8">
    <location>
        <begin position="124"/>
        <end position="159"/>
    </location>
</feature>
<evidence type="ECO:0000256" key="5">
    <source>
        <dbReference type="ARBA" id="ARBA00035003"/>
    </source>
</evidence>
<comment type="function">
    <text evidence="5">Microtubule inner protein (MIP) part of the dynein-decorated doublet microtubules (DMTs) in cilia axoneme, which is required for motile cilia beating.</text>
</comment>
<keyword evidence="3" id="KW-0206">Cytoskeleton</keyword>
<dbReference type="Pfam" id="PF10629">
    <property type="entry name" value="CMI2B-like"/>
    <property type="match status" value="2"/>
</dbReference>
<dbReference type="AlphaFoldDB" id="A0A5J5CTX5"/>
<sequence>MFRCTCQFNDIELRRCVCVGFSVATSKHAAQEGDLNRTNMEKYAPKFSKVLMTPDPHYVPGYSGYCPQLKYNMGKSYGQLTAELLTSPEVKHSNHLVLHTGHVPSTESDAGVTLRSIPDSNLKKMIPGYTGFIPKSQNYFACSYAETTHKALSEFYRDQRQSTHLPDVVNYTNQQFERPRPPLKAISNKVITYGPLKSFTPTEKPYFMDDDNPHKYFMSGFPITTNRALIQFGKQQQTDPTSQVIPGRKESTITPMPTIYPSNRGVVPSFTGHIPGYQFMYGQTFGQLSQNALEKSGIKRILQSK</sequence>
<evidence type="ECO:0000256" key="3">
    <source>
        <dbReference type="ARBA" id="ARBA00023212"/>
    </source>
</evidence>
<dbReference type="PANTHER" id="PTHR22146">
    <property type="entry name" value="CAT EYE SYNDROME CRITICAL REGION PROTEIN 6"/>
    <property type="match status" value="1"/>
</dbReference>
<evidence type="ECO:0000256" key="7">
    <source>
        <dbReference type="ARBA" id="ARBA00041163"/>
    </source>
</evidence>
<dbReference type="EMBL" id="VOFY01000016">
    <property type="protein sequence ID" value="KAA8584243.1"/>
    <property type="molecule type" value="Genomic_DNA"/>
</dbReference>
<evidence type="ECO:0000256" key="1">
    <source>
        <dbReference type="ARBA" id="ARBA00004430"/>
    </source>
</evidence>
<proteinExistence type="inferred from homology"/>
<keyword evidence="2" id="KW-0963">Cytoplasm</keyword>
<dbReference type="InterPro" id="IPR018902">
    <property type="entry name" value="CMI2A-C-like_dom"/>
</dbReference>
<evidence type="ECO:0000313" key="10">
    <source>
        <dbReference type="Proteomes" id="UP000327493"/>
    </source>
</evidence>
<comment type="similarity">
    <text evidence="6">Belongs to the CIMIP2 family.</text>
</comment>
<dbReference type="GO" id="GO:0015630">
    <property type="term" value="C:microtubule cytoskeleton"/>
    <property type="evidence" value="ECO:0007669"/>
    <property type="project" value="UniProtKB-ARBA"/>
</dbReference>
<evidence type="ECO:0000256" key="2">
    <source>
        <dbReference type="ARBA" id="ARBA00022490"/>
    </source>
</evidence>